<evidence type="ECO:0000313" key="1">
    <source>
        <dbReference type="EMBL" id="RHW22680.1"/>
    </source>
</evidence>
<reference evidence="1 2" key="1">
    <citation type="submission" date="2018-06" db="EMBL/GenBank/DDBJ databases">
        <title>Pseudomonas jilinensis sp. nov., isolated from the production water of Jilin Oilfield in China.</title>
        <authorList>
            <person name="Wang J."/>
        </authorList>
    </citation>
    <scope>NUCLEOTIDE SEQUENCE [LARGE SCALE GENOMIC DNA]</scope>
    <source>
        <strain evidence="1 2">JS15-10A1</strain>
    </source>
</reference>
<dbReference type="OrthoDB" id="6197906at2"/>
<sequence>MTKAQTPPVKFERGFLERLDHRTTAAQVLRDQWEEMTTDLGGADRLSLAQRMLIERALWLHYWLRAQEQSLADGGDFDVGKHAAATNTLQGVLAKLGLHRVARDVPDLAQYLKAKAGQ</sequence>
<organism evidence="1 2">
    <name type="scientific">Pseudomonas jilinensis</name>
    <dbReference type="NCBI Taxonomy" id="2078689"/>
    <lineage>
        <taxon>Bacteria</taxon>
        <taxon>Pseudomonadati</taxon>
        <taxon>Pseudomonadota</taxon>
        <taxon>Gammaproteobacteria</taxon>
        <taxon>Pseudomonadales</taxon>
        <taxon>Pseudomonadaceae</taxon>
        <taxon>Pseudomonas</taxon>
    </lineage>
</organism>
<accession>A0A396S1P1</accession>
<name>A0A396S1P1_9PSED</name>
<dbReference type="EMBL" id="QJSA01000002">
    <property type="protein sequence ID" value="RHW22680.1"/>
    <property type="molecule type" value="Genomic_DNA"/>
</dbReference>
<protein>
    <submittedName>
        <fullName evidence="1">Uncharacterized protein</fullName>
    </submittedName>
</protein>
<dbReference type="RefSeq" id="WP_119700661.1">
    <property type="nucleotide sequence ID" value="NZ_QJSA01000002.1"/>
</dbReference>
<comment type="caution">
    <text evidence="1">The sequence shown here is derived from an EMBL/GenBank/DDBJ whole genome shotgun (WGS) entry which is preliminary data.</text>
</comment>
<proteinExistence type="predicted"/>
<dbReference type="Proteomes" id="UP000265745">
    <property type="component" value="Unassembled WGS sequence"/>
</dbReference>
<dbReference type="AlphaFoldDB" id="A0A396S1P1"/>
<gene>
    <name evidence="1" type="ORF">C2846_03380</name>
</gene>
<keyword evidence="2" id="KW-1185">Reference proteome</keyword>
<evidence type="ECO:0000313" key="2">
    <source>
        <dbReference type="Proteomes" id="UP000265745"/>
    </source>
</evidence>